<evidence type="ECO:0000256" key="2">
    <source>
        <dbReference type="ARBA" id="ARBA00022786"/>
    </source>
</evidence>
<dbReference type="GO" id="GO:0061631">
    <property type="term" value="F:ubiquitin conjugating enzyme activity"/>
    <property type="evidence" value="ECO:0000318"/>
    <property type="project" value="GO_Central"/>
</dbReference>
<keyword evidence="8" id="KW-1185">Reference proteome</keyword>
<keyword evidence="4" id="KW-0067">ATP-binding</keyword>
<dbReference type="PANTHER" id="PTHR24067">
    <property type="entry name" value="UBIQUITIN-CONJUGATING ENZYME E2"/>
    <property type="match status" value="1"/>
</dbReference>
<name>A0A8V0Y4S1_CHICK</name>
<dbReference type="SUPFAM" id="SSF54495">
    <property type="entry name" value="UBC-like"/>
    <property type="match status" value="1"/>
</dbReference>
<sequence length="271" mass="30630">MGNLSRPGILEVIMDWPEGNKFGTSPGEEVSRATEAPPYNELPENEKKYALFTDGSCRIVGKHRRWKAAVWSPTRQVAEATEGKGESSQFAEAHIKFPIDYPYSPPTFRFLTKMWHPNIYENGDVCISILHPPVDDPQSGELPSERWNPTQNVRTILLSVISLLNEPNTFSPANVDASVMFRKWRDSKGKDKEYAEIIRKQVLATKAEAEKDGVKVPTTLAEYCIKTKVPSNDNSSDLLYDDLYDDDIDDEDEEEEDADCYDDDDSGNEES</sequence>
<dbReference type="SMART" id="SM00212">
    <property type="entry name" value="UBCc"/>
    <property type="match status" value="1"/>
</dbReference>
<dbReference type="Proteomes" id="UP000000539">
    <property type="component" value="Chromosome W"/>
</dbReference>
<dbReference type="Pfam" id="PF00179">
    <property type="entry name" value="UQ_con"/>
    <property type="match status" value="1"/>
</dbReference>
<dbReference type="InterPro" id="IPR016135">
    <property type="entry name" value="UBQ-conjugating_enzyme/RWD"/>
</dbReference>
<feature type="compositionally biased region" description="Acidic residues" evidence="5">
    <location>
        <begin position="239"/>
        <end position="271"/>
    </location>
</feature>
<evidence type="ECO:0000313" key="7">
    <source>
        <dbReference type="Ensembl" id="ENSGALP00010015628.1"/>
    </source>
</evidence>
<keyword evidence="1" id="KW-0808">Transferase</keyword>
<feature type="domain" description="UBC core" evidence="6">
    <location>
        <begin position="30"/>
        <end position="207"/>
    </location>
</feature>
<dbReference type="FunFam" id="3.10.110.10:FF:000080">
    <property type="entry name" value="Ubiquitin-conjugating enzyme E2 R1"/>
    <property type="match status" value="1"/>
</dbReference>
<evidence type="ECO:0000256" key="4">
    <source>
        <dbReference type="RuleBase" id="RU362109"/>
    </source>
</evidence>
<protein>
    <recommendedName>
        <fullName evidence="6">UBC core domain-containing protein</fullName>
    </recommendedName>
</protein>
<keyword evidence="4" id="KW-0547">Nucleotide-binding</keyword>
<organism evidence="7 8">
    <name type="scientific">Gallus gallus</name>
    <name type="common">Chicken</name>
    <dbReference type="NCBI Taxonomy" id="9031"/>
    <lineage>
        <taxon>Eukaryota</taxon>
        <taxon>Metazoa</taxon>
        <taxon>Chordata</taxon>
        <taxon>Craniata</taxon>
        <taxon>Vertebrata</taxon>
        <taxon>Euteleostomi</taxon>
        <taxon>Archelosauria</taxon>
        <taxon>Archosauria</taxon>
        <taxon>Dinosauria</taxon>
        <taxon>Saurischia</taxon>
        <taxon>Theropoda</taxon>
        <taxon>Coelurosauria</taxon>
        <taxon>Aves</taxon>
        <taxon>Neognathae</taxon>
        <taxon>Galloanserae</taxon>
        <taxon>Galliformes</taxon>
        <taxon>Phasianidae</taxon>
        <taxon>Phasianinae</taxon>
        <taxon>Gallus</taxon>
    </lineage>
</organism>
<evidence type="ECO:0000256" key="5">
    <source>
        <dbReference type="SAM" id="MobiDB-lite"/>
    </source>
</evidence>
<evidence type="ECO:0000259" key="6">
    <source>
        <dbReference type="PROSITE" id="PS50127"/>
    </source>
</evidence>
<dbReference type="InterPro" id="IPR050113">
    <property type="entry name" value="Ub_conjugating_enzyme"/>
</dbReference>
<dbReference type="GO" id="GO:0003676">
    <property type="term" value="F:nucleic acid binding"/>
    <property type="evidence" value="ECO:0007669"/>
    <property type="project" value="InterPro"/>
</dbReference>
<reference evidence="7" key="1">
    <citation type="submission" date="2020-11" db="EMBL/GenBank/DDBJ databases">
        <title>Gallus gallus (Chicken) genome, bGalGal1, GRCg7b, maternal haplotype autosomes + Z &amp; W.</title>
        <authorList>
            <person name="Warren W."/>
            <person name="Formenti G."/>
            <person name="Fedrigo O."/>
            <person name="Haase B."/>
            <person name="Mountcastle J."/>
            <person name="Balacco J."/>
            <person name="Tracey A."/>
            <person name="Schneider V."/>
            <person name="Okimoto R."/>
            <person name="Cheng H."/>
            <person name="Hawken R."/>
            <person name="Howe K."/>
            <person name="Jarvis E.D."/>
        </authorList>
    </citation>
    <scope>NUCLEOTIDE SEQUENCE [LARGE SCALE GENOMIC DNA]</scope>
    <source>
        <strain evidence="7">Broiler</strain>
    </source>
</reference>
<dbReference type="FunCoup" id="A0A8V0Y4S1">
    <property type="interactions" value="70"/>
</dbReference>
<dbReference type="OrthoDB" id="19692at2759"/>
<dbReference type="PROSITE" id="PS00183">
    <property type="entry name" value="UBC_1"/>
    <property type="match status" value="1"/>
</dbReference>
<dbReference type="Gene3D" id="3.10.110.10">
    <property type="entry name" value="Ubiquitin Conjugating Enzyme"/>
    <property type="match status" value="1"/>
</dbReference>
<gene>
    <name evidence="7" type="primary">UBE2R2L</name>
</gene>
<accession>A0A8V0Y4S1</accession>
<reference evidence="7" key="3">
    <citation type="submission" date="2025-09" db="UniProtKB">
        <authorList>
            <consortium name="Ensembl"/>
        </authorList>
    </citation>
    <scope>IDENTIFICATION</scope>
    <source>
        <strain evidence="7">broiler</strain>
    </source>
</reference>
<comment type="similarity">
    <text evidence="4">Belongs to the ubiquitin-conjugating enzyme family.</text>
</comment>
<dbReference type="GO" id="GO:0000209">
    <property type="term" value="P:protein polyubiquitination"/>
    <property type="evidence" value="ECO:0000318"/>
    <property type="project" value="GO_Central"/>
</dbReference>
<feature type="region of interest" description="Disordered" evidence="5">
    <location>
        <begin position="227"/>
        <end position="271"/>
    </location>
</feature>
<evidence type="ECO:0000256" key="1">
    <source>
        <dbReference type="ARBA" id="ARBA00022679"/>
    </source>
</evidence>
<dbReference type="Ensembl" id="ENSGALT00010027374.1">
    <property type="protein sequence ID" value="ENSGALP00010015628.1"/>
    <property type="gene ID" value="ENSGALG00010011442.1"/>
</dbReference>
<evidence type="ECO:0000256" key="3">
    <source>
        <dbReference type="PROSITE-ProRule" id="PRU10133"/>
    </source>
</evidence>
<dbReference type="GeneTree" id="ENSGT00940000158828"/>
<keyword evidence="2 4" id="KW-0833">Ubl conjugation pathway</keyword>
<feature type="region of interest" description="Disordered" evidence="5">
    <location>
        <begin position="20"/>
        <end position="39"/>
    </location>
</feature>
<dbReference type="AlphaFoldDB" id="A0A8V0Y4S1"/>
<dbReference type="GO" id="GO:0006511">
    <property type="term" value="P:ubiquitin-dependent protein catabolic process"/>
    <property type="evidence" value="ECO:0000318"/>
    <property type="project" value="GO_Central"/>
</dbReference>
<dbReference type="Gene3D" id="3.30.420.10">
    <property type="entry name" value="Ribonuclease H-like superfamily/Ribonuclease H"/>
    <property type="match status" value="1"/>
</dbReference>
<feature type="active site" description="Glycyl thioester intermediate" evidence="3">
    <location>
        <position position="126"/>
    </location>
</feature>
<dbReference type="GO" id="GO:0005524">
    <property type="term" value="F:ATP binding"/>
    <property type="evidence" value="ECO:0007669"/>
    <property type="project" value="UniProtKB-UniRule"/>
</dbReference>
<dbReference type="InterPro" id="IPR000608">
    <property type="entry name" value="UBC"/>
</dbReference>
<proteinExistence type="inferred from homology"/>
<evidence type="ECO:0000313" key="8">
    <source>
        <dbReference type="Proteomes" id="UP000000539"/>
    </source>
</evidence>
<dbReference type="PROSITE" id="PS50127">
    <property type="entry name" value="UBC_2"/>
    <property type="match status" value="1"/>
</dbReference>
<reference evidence="7" key="2">
    <citation type="submission" date="2025-08" db="UniProtKB">
        <authorList>
            <consortium name="Ensembl"/>
        </authorList>
    </citation>
    <scope>IDENTIFICATION</scope>
    <source>
        <strain evidence="7">broiler</strain>
    </source>
</reference>
<dbReference type="InterPro" id="IPR023313">
    <property type="entry name" value="UBQ-conjugating_AS"/>
</dbReference>
<dbReference type="InterPro" id="IPR036397">
    <property type="entry name" value="RNaseH_sf"/>
</dbReference>